<feature type="domain" description="HAMP" evidence="19">
    <location>
        <begin position="307"/>
        <end position="360"/>
    </location>
</feature>
<dbReference type="CDD" id="cd17546">
    <property type="entry name" value="REC_hyHK_CKI1_RcsC-like"/>
    <property type="match status" value="1"/>
</dbReference>
<dbReference type="Pfam" id="PF02518">
    <property type="entry name" value="HATPase_c"/>
    <property type="match status" value="1"/>
</dbReference>
<dbReference type="FunFam" id="3.30.565.10:FF:000010">
    <property type="entry name" value="Sensor histidine kinase RcsC"/>
    <property type="match status" value="1"/>
</dbReference>
<keyword evidence="12" id="KW-0902">Two-component regulatory system</keyword>
<dbReference type="GO" id="GO:0000155">
    <property type="term" value="F:phosphorelay sensor kinase activity"/>
    <property type="evidence" value="ECO:0007669"/>
    <property type="project" value="InterPro"/>
</dbReference>
<comment type="caution">
    <text evidence="20">The sequence shown here is derived from an EMBL/GenBank/DDBJ whole genome shotgun (WGS) entry which is preliminary data.</text>
</comment>
<evidence type="ECO:0000256" key="14">
    <source>
        <dbReference type="ARBA" id="ARBA00074306"/>
    </source>
</evidence>
<name>A0A1L9QWY5_9CYAN</name>
<dbReference type="PROSITE" id="PS50885">
    <property type="entry name" value="HAMP"/>
    <property type="match status" value="1"/>
</dbReference>
<proteinExistence type="inferred from homology"/>
<keyword evidence="21" id="KW-1185">Reference proteome</keyword>
<evidence type="ECO:0000256" key="1">
    <source>
        <dbReference type="ARBA" id="ARBA00000085"/>
    </source>
</evidence>
<dbReference type="InterPro" id="IPR003660">
    <property type="entry name" value="HAMP_dom"/>
</dbReference>
<dbReference type="Gene3D" id="3.40.50.2300">
    <property type="match status" value="1"/>
</dbReference>
<dbReference type="SUPFAM" id="SSF47384">
    <property type="entry name" value="Homodimeric domain of signal transducing histidine kinase"/>
    <property type="match status" value="1"/>
</dbReference>
<dbReference type="CDD" id="cd00082">
    <property type="entry name" value="HisKA"/>
    <property type="match status" value="1"/>
</dbReference>
<dbReference type="InterPro" id="IPR005467">
    <property type="entry name" value="His_kinase_dom"/>
</dbReference>
<evidence type="ECO:0000256" key="12">
    <source>
        <dbReference type="ARBA" id="ARBA00023012"/>
    </source>
</evidence>
<evidence type="ECO:0000256" key="3">
    <source>
        <dbReference type="ARBA" id="ARBA00006402"/>
    </source>
</evidence>
<keyword evidence="10" id="KW-0067">ATP-binding</keyword>
<reference evidence="20" key="1">
    <citation type="submission" date="2016-10" db="EMBL/GenBank/DDBJ databases">
        <title>CRISPR-Cas defence system in Roseofilum reptotaenium: evidence of a bacteriophage-cyanobacterium arms race in the coral black band disease.</title>
        <authorList>
            <person name="Buerger P."/>
            <person name="Wood-Charlson E.M."/>
            <person name="Weynberg K.D."/>
            <person name="Willis B."/>
            <person name="Van Oppen M.J."/>
        </authorList>
    </citation>
    <scope>NUCLEOTIDE SEQUENCE [LARGE SCALE GENOMIC DNA]</scope>
    <source>
        <strain evidence="20">AO1-A</strain>
    </source>
</reference>
<dbReference type="PANTHER" id="PTHR45339">
    <property type="entry name" value="HYBRID SIGNAL TRANSDUCTION HISTIDINE KINASE J"/>
    <property type="match status" value="1"/>
</dbReference>
<keyword evidence="8" id="KW-0547">Nucleotide-binding</keyword>
<protein>
    <recommendedName>
        <fullName evidence="14">Circadian input-output histidine kinase CikA</fullName>
        <ecNumber evidence="4">2.7.13.3</ecNumber>
    </recommendedName>
</protein>
<evidence type="ECO:0000313" key="21">
    <source>
        <dbReference type="Proteomes" id="UP000183940"/>
    </source>
</evidence>
<dbReference type="Gene3D" id="3.30.565.10">
    <property type="entry name" value="Histidine kinase-like ATPase, C-terminal domain"/>
    <property type="match status" value="1"/>
</dbReference>
<evidence type="ECO:0000256" key="7">
    <source>
        <dbReference type="ARBA" id="ARBA00022692"/>
    </source>
</evidence>
<dbReference type="EMBL" id="MLAW01000002">
    <property type="protein sequence ID" value="OJJ27200.1"/>
    <property type="molecule type" value="Genomic_DNA"/>
</dbReference>
<comment type="subcellular location">
    <subcellularLocation>
        <location evidence="2">Membrane</location>
    </subcellularLocation>
</comment>
<comment type="catalytic activity">
    <reaction evidence="1">
        <text>ATP + protein L-histidine = ADP + protein N-phospho-L-histidine.</text>
        <dbReference type="EC" id="2.7.13.3"/>
    </reaction>
</comment>
<dbReference type="InterPro" id="IPR003661">
    <property type="entry name" value="HisK_dim/P_dom"/>
</dbReference>
<dbReference type="PRINTS" id="PR00344">
    <property type="entry name" value="BCTRLSENSOR"/>
</dbReference>
<keyword evidence="6" id="KW-0808">Transferase</keyword>
<dbReference type="InterPro" id="IPR036890">
    <property type="entry name" value="HATPase_C_sf"/>
</dbReference>
<evidence type="ECO:0000259" key="19">
    <source>
        <dbReference type="PROSITE" id="PS50885"/>
    </source>
</evidence>
<dbReference type="InterPro" id="IPR001789">
    <property type="entry name" value="Sig_transdc_resp-reg_receiver"/>
</dbReference>
<evidence type="ECO:0000256" key="6">
    <source>
        <dbReference type="ARBA" id="ARBA00022679"/>
    </source>
</evidence>
<dbReference type="SMART" id="SM00448">
    <property type="entry name" value="REC"/>
    <property type="match status" value="1"/>
</dbReference>
<keyword evidence="13 16" id="KW-0472">Membrane</keyword>
<dbReference type="CDD" id="cd16922">
    <property type="entry name" value="HATPase_EvgS-ArcB-TorS-like"/>
    <property type="match status" value="1"/>
</dbReference>
<evidence type="ECO:0000256" key="11">
    <source>
        <dbReference type="ARBA" id="ARBA00022989"/>
    </source>
</evidence>
<evidence type="ECO:0000256" key="13">
    <source>
        <dbReference type="ARBA" id="ARBA00023136"/>
    </source>
</evidence>
<evidence type="ECO:0000256" key="10">
    <source>
        <dbReference type="ARBA" id="ARBA00022840"/>
    </source>
</evidence>
<dbReference type="Pfam" id="PF00512">
    <property type="entry name" value="HisKA"/>
    <property type="match status" value="1"/>
</dbReference>
<dbReference type="PANTHER" id="PTHR45339:SF1">
    <property type="entry name" value="HYBRID SIGNAL TRANSDUCTION HISTIDINE KINASE J"/>
    <property type="match status" value="1"/>
</dbReference>
<keyword evidence="5 15" id="KW-0597">Phosphoprotein</keyword>
<gene>
    <name evidence="20" type="ORF">BI308_01545</name>
</gene>
<dbReference type="SUPFAM" id="SSF55874">
    <property type="entry name" value="ATPase domain of HSP90 chaperone/DNA topoisomerase II/histidine kinase"/>
    <property type="match status" value="1"/>
</dbReference>
<dbReference type="SMART" id="SM00387">
    <property type="entry name" value="HATPase_c"/>
    <property type="match status" value="1"/>
</dbReference>
<feature type="domain" description="Histidine kinase" evidence="17">
    <location>
        <begin position="382"/>
        <end position="604"/>
    </location>
</feature>
<evidence type="ECO:0000256" key="16">
    <source>
        <dbReference type="SAM" id="Phobius"/>
    </source>
</evidence>
<accession>A0A1L9QWY5</accession>
<comment type="similarity">
    <text evidence="3">In the N-terminal section; belongs to the phytochrome family.</text>
</comment>
<dbReference type="SUPFAM" id="SSF52172">
    <property type="entry name" value="CheY-like"/>
    <property type="match status" value="1"/>
</dbReference>
<dbReference type="Pfam" id="PF00072">
    <property type="entry name" value="Response_reg"/>
    <property type="match status" value="1"/>
</dbReference>
<dbReference type="SMART" id="SM00388">
    <property type="entry name" value="HisKA"/>
    <property type="match status" value="1"/>
</dbReference>
<feature type="modified residue" description="4-aspartylphosphate" evidence="15">
    <location>
        <position position="679"/>
    </location>
</feature>
<dbReference type="EC" id="2.7.13.3" evidence="4"/>
<evidence type="ECO:0000256" key="2">
    <source>
        <dbReference type="ARBA" id="ARBA00004370"/>
    </source>
</evidence>
<dbReference type="Proteomes" id="UP000183940">
    <property type="component" value="Unassembled WGS sequence"/>
</dbReference>
<dbReference type="CDD" id="cd06225">
    <property type="entry name" value="HAMP"/>
    <property type="match status" value="1"/>
</dbReference>
<sequence>MRKRKNTILPQFSLVAGVALFLIVTWAILDFRDRSKTNFILQEQERFWSLKKNVKAIQLELTLARLDESQLTSSRKLIFFESFEERIKYILELSENLKEQCQNDREILILLSNTTRILDRYRISVNNILKAQTHMGLVGQEGVLLETTEAKREIENYLEKTNQDSLIVEFIHMQLDEKEFSNSLDMRIADGLLKRAKQLSQDVETLNLSPQLKIGLENELNHYRVLVSQLTANILELELLIAESTLQYQLIAPELIKIDQEIDTLLNQAAEDLRQQRHQSLYQMLIIFTSALLVLSLFTFLKIRSSQQLVIRLRNLAQGMEEIAVGNFLNTHSLPQGDDEIGFLTQRFLNMSLQIKTQIKTIKQEQKKAEDANQSKSKFLASMSHELRTPLNAILGFTQLMNRDLSLNQDHQKKLNIILQSGEHLLALINDVLDLSKIESGRITLTIKIFDLYKLLETLEVMLKVKANTKKIDFLIECDSEIPRWIKTDEVKLRQILINLLGNAIKFTEKGQVILRVSWLKYPAIPIGKISFEIEDTGPGIAPEEMSRLFEAFVQTETGRKSGEGTGLGLPISQKFVELMGGELRVESVMEKGSIFSFDIQVECLDLGKLETEVQRKRVIALQPNQAKYRIAIVEDKLENRLVLNELLVSVGFEVAEAYNGQEAIALWEQWNPHLIWMDIQMPEMDGYEATRCIRHLEKQKLTLLPQPPPPVTIIALTASVLEHERAAIFEAGCDEFVSKPFQETEIFEKIEKYLGVRYIYEEPKDLDRVTTEPSQDLSDVSQQLKTLSIDWIYSLHQSCMEADGDKALELIDEIRDACPRVVDSLTYLIENFQFEQLTHMTEVILNQQEF</sequence>
<dbReference type="GO" id="GO:0016020">
    <property type="term" value="C:membrane"/>
    <property type="evidence" value="ECO:0007669"/>
    <property type="project" value="UniProtKB-SubCell"/>
</dbReference>
<evidence type="ECO:0000259" key="17">
    <source>
        <dbReference type="PROSITE" id="PS50109"/>
    </source>
</evidence>
<dbReference type="InterPro" id="IPR036097">
    <property type="entry name" value="HisK_dim/P_sf"/>
</dbReference>
<dbReference type="Gene3D" id="1.10.287.130">
    <property type="match status" value="1"/>
</dbReference>
<dbReference type="InterPro" id="IPR003594">
    <property type="entry name" value="HATPase_dom"/>
</dbReference>
<dbReference type="Gene3D" id="6.10.340.10">
    <property type="match status" value="1"/>
</dbReference>
<feature type="domain" description="Response regulatory" evidence="18">
    <location>
        <begin position="630"/>
        <end position="755"/>
    </location>
</feature>
<organism evidence="20 21">
    <name type="scientific">Roseofilum reptotaenium AO1-A</name>
    <dbReference type="NCBI Taxonomy" id="1925591"/>
    <lineage>
        <taxon>Bacteria</taxon>
        <taxon>Bacillati</taxon>
        <taxon>Cyanobacteriota</taxon>
        <taxon>Cyanophyceae</taxon>
        <taxon>Desertifilales</taxon>
        <taxon>Desertifilaceae</taxon>
        <taxon>Roseofilum</taxon>
    </lineage>
</organism>
<evidence type="ECO:0000259" key="18">
    <source>
        <dbReference type="PROSITE" id="PS50110"/>
    </source>
</evidence>
<dbReference type="PROSITE" id="PS50109">
    <property type="entry name" value="HIS_KIN"/>
    <property type="match status" value="1"/>
</dbReference>
<evidence type="ECO:0000256" key="15">
    <source>
        <dbReference type="PROSITE-ProRule" id="PRU00169"/>
    </source>
</evidence>
<keyword evidence="7 16" id="KW-0812">Transmembrane</keyword>
<keyword evidence="11 16" id="KW-1133">Transmembrane helix</keyword>
<dbReference type="InterPro" id="IPR011006">
    <property type="entry name" value="CheY-like_superfamily"/>
</dbReference>
<dbReference type="GO" id="GO:0005524">
    <property type="term" value="F:ATP binding"/>
    <property type="evidence" value="ECO:0007669"/>
    <property type="project" value="UniProtKB-KW"/>
</dbReference>
<dbReference type="PROSITE" id="PS50110">
    <property type="entry name" value="RESPONSE_REGULATORY"/>
    <property type="match status" value="1"/>
</dbReference>
<dbReference type="STRING" id="1925591.BI308_01545"/>
<keyword evidence="9" id="KW-0418">Kinase</keyword>
<dbReference type="InterPro" id="IPR004358">
    <property type="entry name" value="Sig_transdc_His_kin-like_C"/>
</dbReference>
<dbReference type="AlphaFoldDB" id="A0A1L9QWY5"/>
<evidence type="ECO:0000256" key="4">
    <source>
        <dbReference type="ARBA" id="ARBA00012438"/>
    </source>
</evidence>
<evidence type="ECO:0000313" key="20">
    <source>
        <dbReference type="EMBL" id="OJJ27200.1"/>
    </source>
</evidence>
<evidence type="ECO:0000256" key="5">
    <source>
        <dbReference type="ARBA" id="ARBA00022553"/>
    </source>
</evidence>
<evidence type="ECO:0000256" key="9">
    <source>
        <dbReference type="ARBA" id="ARBA00022777"/>
    </source>
</evidence>
<evidence type="ECO:0000256" key="8">
    <source>
        <dbReference type="ARBA" id="ARBA00022741"/>
    </source>
</evidence>
<dbReference type="FunFam" id="1.10.287.130:FF:000004">
    <property type="entry name" value="Ethylene receptor 1"/>
    <property type="match status" value="1"/>
</dbReference>
<feature type="transmembrane region" description="Helical" evidence="16">
    <location>
        <begin position="12"/>
        <end position="29"/>
    </location>
</feature>